<feature type="compositionally biased region" description="Polar residues" evidence="1">
    <location>
        <begin position="71"/>
        <end position="80"/>
    </location>
</feature>
<feature type="compositionally biased region" description="Basic residues" evidence="1">
    <location>
        <begin position="31"/>
        <end position="40"/>
    </location>
</feature>
<evidence type="ECO:0000256" key="1">
    <source>
        <dbReference type="SAM" id="MobiDB-lite"/>
    </source>
</evidence>
<proteinExistence type="predicted"/>
<reference evidence="2 3" key="1">
    <citation type="journal article" date="2014" name="Agronomy (Basel)">
        <title>A Draft Genome Sequence for Ensete ventricosum, the Drought-Tolerant Tree Against Hunger.</title>
        <authorList>
            <person name="Harrison J."/>
            <person name="Moore K.A."/>
            <person name="Paszkiewicz K."/>
            <person name="Jones T."/>
            <person name="Grant M."/>
            <person name="Ambacheew D."/>
            <person name="Muzemil S."/>
            <person name="Studholme D.J."/>
        </authorList>
    </citation>
    <scope>NUCLEOTIDE SEQUENCE [LARGE SCALE GENOMIC DNA]</scope>
</reference>
<accession>A0A426YLA1</accession>
<organism evidence="2 3">
    <name type="scientific">Ensete ventricosum</name>
    <name type="common">Abyssinian banana</name>
    <name type="synonym">Musa ensete</name>
    <dbReference type="NCBI Taxonomy" id="4639"/>
    <lineage>
        <taxon>Eukaryota</taxon>
        <taxon>Viridiplantae</taxon>
        <taxon>Streptophyta</taxon>
        <taxon>Embryophyta</taxon>
        <taxon>Tracheophyta</taxon>
        <taxon>Spermatophyta</taxon>
        <taxon>Magnoliopsida</taxon>
        <taxon>Liliopsida</taxon>
        <taxon>Zingiberales</taxon>
        <taxon>Musaceae</taxon>
        <taxon>Ensete</taxon>
    </lineage>
</organism>
<dbReference type="Proteomes" id="UP000287651">
    <property type="component" value="Unassembled WGS sequence"/>
</dbReference>
<name>A0A426YLA1_ENSVE</name>
<gene>
    <name evidence="2" type="ORF">B296_00043494</name>
</gene>
<feature type="non-terminal residue" evidence="2">
    <location>
        <position position="80"/>
    </location>
</feature>
<evidence type="ECO:0000313" key="2">
    <source>
        <dbReference type="EMBL" id="RRT52504.1"/>
    </source>
</evidence>
<comment type="caution">
    <text evidence="2">The sequence shown here is derived from an EMBL/GenBank/DDBJ whole genome shotgun (WGS) entry which is preliminary data.</text>
</comment>
<protein>
    <submittedName>
        <fullName evidence="2">Uncharacterized protein</fullName>
    </submittedName>
</protein>
<evidence type="ECO:0000313" key="3">
    <source>
        <dbReference type="Proteomes" id="UP000287651"/>
    </source>
</evidence>
<feature type="region of interest" description="Disordered" evidence="1">
    <location>
        <begin position="16"/>
        <end position="80"/>
    </location>
</feature>
<dbReference type="EMBL" id="AMZH03011636">
    <property type="protein sequence ID" value="RRT52504.1"/>
    <property type="molecule type" value="Genomic_DNA"/>
</dbReference>
<sequence>MYQSIRLPVRRSSATRWYRQNRPSAVELREKKGRRRRRKKKDEEKKKEYLAPSSPPPVRPHAVVALARDFSPTQGKRSRR</sequence>
<dbReference type="AlphaFoldDB" id="A0A426YLA1"/>